<evidence type="ECO:0000256" key="15">
    <source>
        <dbReference type="ARBA" id="ARBA00023014"/>
    </source>
</evidence>
<evidence type="ECO:0000256" key="17">
    <source>
        <dbReference type="ARBA" id="ARBA00023140"/>
    </source>
</evidence>
<dbReference type="GO" id="GO:0004855">
    <property type="term" value="F:xanthine oxidase activity"/>
    <property type="evidence" value="ECO:0007669"/>
    <property type="project" value="UniProtKB-EC"/>
</dbReference>
<keyword evidence="10" id="KW-0001">2Fe-2S</keyword>
<dbReference type="FunFam" id="3.30.365.10:FF:000001">
    <property type="entry name" value="Xanthine dehydrogenase oxidase"/>
    <property type="match status" value="1"/>
</dbReference>
<dbReference type="FunFam" id="3.10.20.30:FF:000015">
    <property type="entry name" value="Aldehyde oxidase 1"/>
    <property type="match status" value="1"/>
</dbReference>
<dbReference type="Pfam" id="PF02738">
    <property type="entry name" value="MoCoBD_1"/>
    <property type="match status" value="1"/>
</dbReference>
<dbReference type="Pfam" id="PF20256">
    <property type="entry name" value="MoCoBD_2"/>
    <property type="match status" value="1"/>
</dbReference>
<evidence type="ECO:0000256" key="3">
    <source>
        <dbReference type="ARBA" id="ARBA00004275"/>
    </source>
</evidence>
<dbReference type="Pfam" id="PF00941">
    <property type="entry name" value="FAD_binding_5"/>
    <property type="match status" value="1"/>
</dbReference>
<dbReference type="InterPro" id="IPR036010">
    <property type="entry name" value="2Fe-2S_ferredoxin-like_sf"/>
</dbReference>
<dbReference type="InterPro" id="IPR036318">
    <property type="entry name" value="FAD-bd_PCMH-like_sf"/>
</dbReference>
<evidence type="ECO:0000313" key="26">
    <source>
        <dbReference type="Proteomes" id="UP001497482"/>
    </source>
</evidence>
<keyword evidence="11" id="KW-0479">Metal-binding</keyword>
<dbReference type="Gene3D" id="3.30.43.10">
    <property type="entry name" value="Uridine Diphospho-n-acetylenolpyruvylglucosamine Reductase, domain 2"/>
    <property type="match status" value="1"/>
</dbReference>
<evidence type="ECO:0000256" key="4">
    <source>
        <dbReference type="ARBA" id="ARBA00006849"/>
    </source>
</evidence>
<keyword evidence="16" id="KW-0520">NAD</keyword>
<dbReference type="GO" id="GO:0071949">
    <property type="term" value="F:FAD binding"/>
    <property type="evidence" value="ECO:0007669"/>
    <property type="project" value="InterPro"/>
</dbReference>
<dbReference type="Gene3D" id="3.30.465.10">
    <property type="match status" value="1"/>
</dbReference>
<dbReference type="GO" id="GO:0005777">
    <property type="term" value="C:peroxisome"/>
    <property type="evidence" value="ECO:0007669"/>
    <property type="project" value="UniProtKB-SubCell"/>
</dbReference>
<dbReference type="SUPFAM" id="SSF56176">
    <property type="entry name" value="FAD-binding/transporter-associated domain-like"/>
    <property type="match status" value="1"/>
</dbReference>
<dbReference type="SMART" id="SM01008">
    <property type="entry name" value="Ald_Xan_dh_C"/>
    <property type="match status" value="1"/>
</dbReference>
<keyword evidence="17" id="KW-0576">Peroxisome</keyword>
<gene>
    <name evidence="25" type="ORF">KC01_LOCUS35212</name>
</gene>
<dbReference type="EC" id="1.17.1.4" evidence="5"/>
<evidence type="ECO:0000259" key="24">
    <source>
        <dbReference type="PROSITE" id="PS51387"/>
    </source>
</evidence>
<evidence type="ECO:0000256" key="22">
    <source>
        <dbReference type="SAM" id="MobiDB-lite"/>
    </source>
</evidence>
<feature type="region of interest" description="Disordered" evidence="22">
    <location>
        <begin position="1583"/>
        <end position="1677"/>
    </location>
</feature>
<dbReference type="GO" id="GO:0051537">
    <property type="term" value="F:2 iron, 2 sulfur cluster binding"/>
    <property type="evidence" value="ECO:0007669"/>
    <property type="project" value="UniProtKB-KW"/>
</dbReference>
<dbReference type="InterPro" id="IPR001041">
    <property type="entry name" value="2Fe-2S_ferredoxin-type"/>
</dbReference>
<dbReference type="InterPro" id="IPR022407">
    <property type="entry name" value="OxRdtase_Mopterin_BS"/>
</dbReference>
<reference evidence="25 26" key="1">
    <citation type="submission" date="2024-04" db="EMBL/GenBank/DDBJ databases">
        <authorList>
            <person name="Waldvogel A.-M."/>
            <person name="Schoenle A."/>
        </authorList>
    </citation>
    <scope>NUCLEOTIDE SEQUENCE [LARGE SCALE GENOMIC DNA]</scope>
</reference>
<evidence type="ECO:0000313" key="25">
    <source>
        <dbReference type="EMBL" id="CAL1608247.1"/>
    </source>
</evidence>
<accession>A0AAV2M4H8</accession>
<evidence type="ECO:0000256" key="9">
    <source>
        <dbReference type="ARBA" id="ARBA00022630"/>
    </source>
</evidence>
<feature type="compositionally biased region" description="Low complexity" evidence="22">
    <location>
        <begin position="1601"/>
        <end position="1625"/>
    </location>
</feature>
<dbReference type="PANTHER" id="PTHR45444:SF3">
    <property type="entry name" value="XANTHINE DEHYDROGENASE"/>
    <property type="match status" value="1"/>
</dbReference>
<evidence type="ECO:0000256" key="18">
    <source>
        <dbReference type="ARBA" id="ARBA00034078"/>
    </source>
</evidence>
<comment type="similarity">
    <text evidence="4">Belongs to the xanthine dehydrogenase family.</text>
</comment>
<dbReference type="InterPro" id="IPR002346">
    <property type="entry name" value="Mopterin_DH_FAD-bd"/>
</dbReference>
<evidence type="ECO:0000256" key="12">
    <source>
        <dbReference type="ARBA" id="ARBA00022827"/>
    </source>
</evidence>
<dbReference type="Pfam" id="PF01799">
    <property type="entry name" value="Fer2_2"/>
    <property type="match status" value="1"/>
</dbReference>
<dbReference type="InterPro" id="IPR036884">
    <property type="entry name" value="2Fe-2S-bd_dom_sf"/>
</dbReference>
<feature type="region of interest" description="Disordered" evidence="22">
    <location>
        <begin position="1452"/>
        <end position="1492"/>
    </location>
</feature>
<dbReference type="PANTHER" id="PTHR45444">
    <property type="entry name" value="XANTHINE DEHYDROGENASE"/>
    <property type="match status" value="1"/>
</dbReference>
<sequence length="2193" mass="235898">MRDLKTQNESEADTSSGSDDLIFFVNGKKIVEKNPDPEMTLLFYLRRKLGLTGTKLGCAEGGCGACTVMISRFDLDSQRPLHLAVNACLAPLCSLHLSAVTTVEGIGSTARKLHPVQERISRAHGSQCGFCTPGLVMSMYALLRNHPKPNMDHLHEAFQGNLCRCTGYRPILEGFKTFTQDGGCGATQSGCCQTKDQGPAQNGGCCRGRAEGCCMDQDQGLDQEQDQGLSVTLFDPKDFMPFDPTQEIIFPPELSSMTRSTKSRSLVFRGPRCIWIQPDSLDQMLKRKWTDPESRIVTGNTEVGIEMKFKHLVYPVMISPTQVPELNSVRHTETGIEFGAAVTLDHMGAVLQDAVMSLPVHQTEVFRAVLEQLRWFAGKQIRNVAALGGNIMTASPISDLNPVLMSAAAKLTLRDIEGCRVVQMDQDFFTGYRRTLVRPSEVLVSVEVPYSAEGQFVRAYKTSRRREDDISVVTATFTVIFEPRSSQVQDLRLAFGGMAPTTVLALKTRNALRGRSWGEELLQSACSSLAEEMTLQPSAPGGMVSYRRTLVLSLFYKFYLSVLLNLKEQGVEVEPVPADCVSATEVFHPPAPSSVQVFQAVPTGQRCEDVVGRPLMHVSAQQQATGEAQYCDDIPMHDNELHLTLICSTRAHAKVLSIDCSEARAMPAVVCILLAEDVSGSNRTGPIVYDETVLAQGEVTCVGHVIGAVVAETQADSQRAAKSVKIQYQDLPAVISIQEAIESQSFYQPIRTIQKGDLEAGFKQADHIVEGEQHIGGQEHFYLETNATVAVPRDQDEIEVFSSTQSPSKTQSLVAKALGIPSNRVHVRVKRMGGGFGGKESRTTILSTVVSLAAHRLRRPVRCMLDRDEDMLVTGGRHPFYAKYKVGFSESGKILALDVTFYSNAGNSMDLSLSVMERALFHMENSYLVPNIRGRGVVCRTNLPSNTAFRGFGGPQGMMVCEDWITAIALKLGRPTEQIRELNLYSEGDRTPYNQLLEGFTLQRCWDECLIRAKVQERRAHIQEFNRQNRWTKRGLAVVPTKFGIAFTATFLNQAGALVHIYTDGSVLLAHGGTEMGQGLHTKMIQVLIRPVSSTSLSICTPQMTLSRPRSLTHLILALIRAPPFSLSILSLQDFNLLLSSLSALRLPSYLSSSLPPLITLSPLSSSRLSLPSLSPLSRLSRLSTLSPLTLSTLKGSLSLSLQSSLSSHLSPSHPSSPLSAPSLSLYFISSPLSPPTPLLPLSPPPLLSPLSLAISAPLAPSSRSHLHTPLLSPPLFLSSPSSPSPPTHPILHCPLLRLSLSLPSLRRSLLSHTPRASPLYPPLPLPLSSLAPPRSLLSHTSVSAILVSLTLLTLLPRLSPPPLSLRSLSPSPSDLQSPSHPLALSLAHLPNSLLSPPLSPALSHSRQSLLTASSLSLALTPLSLLSSPLTRSLPLLRSPLLLLHSRVSPLSSSTPSPLSPHRSSLSPPLSRSRLLPLSPSPPSPSHLHLSPHLSRTALTPASLLSLSLPSVSLRSLHPSRPSLSRSPPLSPPLSSPLSLSPLHSPSALSSLLSLLSSSSSLSPLSTPSHPLLSLASLSRPRLSSISSHPAPPSPPPPLPSSSLSPPSSLPLPLSLSLHSLLPRSSDPHPPSSPSRPPLSTHTSSSHLPPLREPLSTPLPPRLSLRPPSSSPSLIPLVSRPTVAPARRISLLPPPPSPSSLSSLATNLFRSPHHLTPSTLPLALRTPLLLSSTSSLTSALSHTLATQCLLIPSHLLHAPLSSSASPPSLSRFSSLPHSPLATLSSHALPKILVQTPPRSSLLSPSHLSTPTALQSPAHPGLRPTLSDRLSPKYCCIVLPLTPPPHSPSLPPPYSPSIQLFSHYLSSSLSPSPPVNSSSPSISTSSVSIDAALLSPLLLSFSPLNHFENPHPSEIFSISLSRQPTPAPSLSYPPDLSLTLLSAPRLLSPNPSRQLRPHPPITPLSVSQSPPAPSLASPQSPLSSPPPSFSLPAQHSPIVSLLISLSSRHSHALNLVLSSFLSLSLSLCSVQQSSGCSCPTAASASSDLNGAAVLKACDILNQRLLPYKDRDPHRHLGELGLPDLGYMTLRTKLARAFNEFQLGSAAGGGGGGPVALEFISFQVIQLVTERLRVLKQDGWERGHPSPVLEAQALQSPVDTPSSSPFAAYGSSRRFAKLQRDVWRWIRGPLGEPEL</sequence>
<dbReference type="PROSITE" id="PS00197">
    <property type="entry name" value="2FE2S_FER_1"/>
    <property type="match status" value="1"/>
</dbReference>
<dbReference type="SUPFAM" id="SSF56003">
    <property type="entry name" value="Molybdenum cofactor-binding domain"/>
    <property type="match status" value="1"/>
</dbReference>
<dbReference type="InterPro" id="IPR016208">
    <property type="entry name" value="Ald_Oxase/xanthine_DH-like"/>
</dbReference>
<dbReference type="PROSITE" id="PS00559">
    <property type="entry name" value="MOLYBDOPTERIN_EUK"/>
    <property type="match status" value="1"/>
</dbReference>
<dbReference type="EC" id="1.17.3.2" evidence="6"/>
<dbReference type="InterPro" id="IPR016166">
    <property type="entry name" value="FAD-bd_PCMH"/>
</dbReference>
<evidence type="ECO:0000256" key="8">
    <source>
        <dbReference type="ARBA" id="ARBA00022505"/>
    </source>
</evidence>
<name>A0AAV2M4H8_KNICA</name>
<dbReference type="InterPro" id="IPR014307">
    <property type="entry name" value="Xanthine_DH_ssu"/>
</dbReference>
<evidence type="ECO:0000256" key="19">
    <source>
        <dbReference type="ARBA" id="ARBA00047378"/>
    </source>
</evidence>
<dbReference type="PROSITE" id="PS51387">
    <property type="entry name" value="FAD_PCMH"/>
    <property type="match status" value="1"/>
</dbReference>
<comment type="cofactor">
    <cofactor evidence="1">
        <name>Mo-molybdopterin</name>
        <dbReference type="ChEBI" id="CHEBI:71302"/>
    </cofactor>
</comment>
<dbReference type="SUPFAM" id="SSF54292">
    <property type="entry name" value="2Fe-2S ferredoxin-like"/>
    <property type="match status" value="1"/>
</dbReference>
<comment type="catalytic activity">
    <reaction evidence="21">
        <text>hypoxanthine + NAD(+) + H2O = xanthine + NADH + H(+)</text>
        <dbReference type="Rhea" id="RHEA:24670"/>
        <dbReference type="ChEBI" id="CHEBI:15377"/>
        <dbReference type="ChEBI" id="CHEBI:15378"/>
        <dbReference type="ChEBI" id="CHEBI:17368"/>
        <dbReference type="ChEBI" id="CHEBI:17712"/>
        <dbReference type="ChEBI" id="CHEBI:57540"/>
        <dbReference type="ChEBI" id="CHEBI:57945"/>
        <dbReference type="EC" id="1.17.1.4"/>
    </reaction>
</comment>
<dbReference type="SMART" id="SM01092">
    <property type="entry name" value="CO_deh_flav_C"/>
    <property type="match status" value="1"/>
</dbReference>
<dbReference type="SUPFAM" id="SSF55447">
    <property type="entry name" value="CO dehydrogenase flavoprotein C-terminal domain-like"/>
    <property type="match status" value="1"/>
</dbReference>
<dbReference type="SUPFAM" id="SSF47741">
    <property type="entry name" value="CO dehydrogenase ISP C-domain like"/>
    <property type="match status" value="1"/>
</dbReference>
<evidence type="ECO:0000256" key="11">
    <source>
        <dbReference type="ARBA" id="ARBA00022723"/>
    </source>
</evidence>
<feature type="domain" description="2Fe-2S ferredoxin-type" evidence="23">
    <location>
        <begin position="19"/>
        <end position="106"/>
    </location>
</feature>
<feature type="compositionally biased region" description="Low complexity" evidence="22">
    <location>
        <begin position="1962"/>
        <end position="1981"/>
    </location>
</feature>
<feature type="compositionally biased region" description="Low complexity" evidence="22">
    <location>
        <begin position="1638"/>
        <end position="1677"/>
    </location>
</feature>
<evidence type="ECO:0000256" key="6">
    <source>
        <dbReference type="ARBA" id="ARBA00013221"/>
    </source>
</evidence>
<dbReference type="InterPro" id="IPR002888">
    <property type="entry name" value="2Fe-2S-bd"/>
</dbReference>
<keyword evidence="26" id="KW-1185">Reference proteome</keyword>
<dbReference type="InterPro" id="IPR037165">
    <property type="entry name" value="AldOxase/xan_DH_Mopterin-bd_sf"/>
</dbReference>
<dbReference type="GO" id="GO:0043546">
    <property type="term" value="F:molybdopterin cofactor binding"/>
    <property type="evidence" value="ECO:0007669"/>
    <property type="project" value="InterPro"/>
</dbReference>
<evidence type="ECO:0000256" key="10">
    <source>
        <dbReference type="ARBA" id="ARBA00022714"/>
    </source>
</evidence>
<dbReference type="InterPro" id="IPR016167">
    <property type="entry name" value="FAD-bd_PCMH_sub1"/>
</dbReference>
<feature type="region of interest" description="Disordered" evidence="22">
    <location>
        <begin position="1797"/>
        <end position="1822"/>
    </location>
</feature>
<comment type="cofactor">
    <cofactor evidence="18">
        <name>[2Fe-2S] cluster</name>
        <dbReference type="ChEBI" id="CHEBI:190135"/>
    </cofactor>
</comment>
<evidence type="ECO:0000256" key="21">
    <source>
        <dbReference type="ARBA" id="ARBA00049517"/>
    </source>
</evidence>
<dbReference type="GO" id="GO:0004854">
    <property type="term" value="F:xanthine dehydrogenase activity"/>
    <property type="evidence" value="ECO:0007669"/>
    <property type="project" value="UniProtKB-EC"/>
</dbReference>
<dbReference type="SUPFAM" id="SSF54665">
    <property type="entry name" value="CO dehydrogenase molybdoprotein N-domain-like"/>
    <property type="match status" value="1"/>
</dbReference>
<dbReference type="InterPro" id="IPR006058">
    <property type="entry name" value="2Fe2S_fd_BS"/>
</dbReference>
<dbReference type="InterPro" id="IPR036856">
    <property type="entry name" value="Ald_Oxase/Xan_DH_a/b_sf"/>
</dbReference>
<dbReference type="Pfam" id="PF01315">
    <property type="entry name" value="Ald_Xan_dh_C"/>
    <property type="match status" value="1"/>
</dbReference>
<dbReference type="FunFam" id="3.30.365.10:FF:000003">
    <property type="entry name" value="Aldehyde oxidase 1"/>
    <property type="match status" value="1"/>
</dbReference>
<dbReference type="GO" id="GO:0005506">
    <property type="term" value="F:iron ion binding"/>
    <property type="evidence" value="ECO:0007669"/>
    <property type="project" value="InterPro"/>
</dbReference>
<evidence type="ECO:0000256" key="20">
    <source>
        <dbReference type="ARBA" id="ARBA00049017"/>
    </source>
</evidence>
<comment type="cofactor">
    <cofactor evidence="2">
        <name>FAD</name>
        <dbReference type="ChEBI" id="CHEBI:57692"/>
    </cofactor>
</comment>
<dbReference type="NCBIfam" id="TIGR02963">
    <property type="entry name" value="xanthine_xdhA"/>
    <property type="match status" value="1"/>
</dbReference>
<comment type="catalytic activity">
    <reaction evidence="20">
        <text>xanthine + NAD(+) + H2O = urate + NADH + H(+)</text>
        <dbReference type="Rhea" id="RHEA:16669"/>
        <dbReference type="ChEBI" id="CHEBI:15377"/>
        <dbReference type="ChEBI" id="CHEBI:15378"/>
        <dbReference type="ChEBI" id="CHEBI:17712"/>
        <dbReference type="ChEBI" id="CHEBI:17775"/>
        <dbReference type="ChEBI" id="CHEBI:57540"/>
        <dbReference type="ChEBI" id="CHEBI:57945"/>
        <dbReference type="EC" id="1.17.1.4"/>
    </reaction>
</comment>
<dbReference type="Gene3D" id="3.10.20.30">
    <property type="match status" value="1"/>
</dbReference>
<dbReference type="PROSITE" id="PS51085">
    <property type="entry name" value="2FE2S_FER_2"/>
    <property type="match status" value="1"/>
</dbReference>
<evidence type="ECO:0000259" key="23">
    <source>
        <dbReference type="PROSITE" id="PS51085"/>
    </source>
</evidence>
<dbReference type="CDD" id="cd00207">
    <property type="entry name" value="fer2"/>
    <property type="match status" value="1"/>
</dbReference>
<dbReference type="InterPro" id="IPR008274">
    <property type="entry name" value="AldOxase/xan_DH_MoCoBD1"/>
</dbReference>
<feature type="domain" description="FAD-binding PCMH-type" evidence="24">
    <location>
        <begin position="268"/>
        <end position="453"/>
    </location>
</feature>
<dbReference type="Gene3D" id="3.30.365.10">
    <property type="entry name" value="Aldehyde oxidase/xanthine dehydrogenase, molybdopterin binding domain"/>
    <property type="match status" value="6"/>
</dbReference>
<evidence type="ECO:0000256" key="16">
    <source>
        <dbReference type="ARBA" id="ARBA00023027"/>
    </source>
</evidence>
<dbReference type="Pfam" id="PF00111">
    <property type="entry name" value="Fer2"/>
    <property type="match status" value="1"/>
</dbReference>
<feature type="compositionally biased region" description="Low complexity" evidence="22">
    <location>
        <begin position="1797"/>
        <end position="1813"/>
    </location>
</feature>
<keyword evidence="15" id="KW-0411">Iron-sulfur</keyword>
<keyword evidence="12" id="KW-0274">FAD</keyword>
<dbReference type="Pfam" id="PF03450">
    <property type="entry name" value="CO_deh_flav_C"/>
    <property type="match status" value="1"/>
</dbReference>
<dbReference type="Gene3D" id="3.90.1170.50">
    <property type="entry name" value="Aldehyde oxidase/xanthine dehydrogenase, a/b hammerhead"/>
    <property type="match status" value="1"/>
</dbReference>
<dbReference type="InterPro" id="IPR012675">
    <property type="entry name" value="Beta-grasp_dom_sf"/>
</dbReference>
<organism evidence="25 26">
    <name type="scientific">Knipowitschia caucasica</name>
    <name type="common">Caucasian dwarf goby</name>
    <name type="synonym">Pomatoschistus caucasicus</name>
    <dbReference type="NCBI Taxonomy" id="637954"/>
    <lineage>
        <taxon>Eukaryota</taxon>
        <taxon>Metazoa</taxon>
        <taxon>Chordata</taxon>
        <taxon>Craniata</taxon>
        <taxon>Vertebrata</taxon>
        <taxon>Euteleostomi</taxon>
        <taxon>Actinopterygii</taxon>
        <taxon>Neopterygii</taxon>
        <taxon>Teleostei</taxon>
        <taxon>Neoteleostei</taxon>
        <taxon>Acanthomorphata</taxon>
        <taxon>Gobiaria</taxon>
        <taxon>Gobiiformes</taxon>
        <taxon>Gobioidei</taxon>
        <taxon>Gobiidae</taxon>
        <taxon>Gobiinae</taxon>
        <taxon>Knipowitschia</taxon>
    </lineage>
</organism>
<comment type="subcellular location">
    <subcellularLocation>
        <location evidence="3">Peroxisome</location>
    </subcellularLocation>
</comment>
<evidence type="ECO:0000256" key="13">
    <source>
        <dbReference type="ARBA" id="ARBA00023002"/>
    </source>
</evidence>
<dbReference type="FunFam" id="3.90.1170.50:FF:000001">
    <property type="entry name" value="Aldehyde oxidase 1"/>
    <property type="match status" value="1"/>
</dbReference>
<dbReference type="FunFam" id="3.30.43.10:FF:000001">
    <property type="entry name" value="Xanthine dehydrogenase/oxidase"/>
    <property type="match status" value="1"/>
</dbReference>
<evidence type="ECO:0000256" key="1">
    <source>
        <dbReference type="ARBA" id="ARBA00001924"/>
    </source>
</evidence>
<comment type="catalytic activity">
    <reaction evidence="19">
        <text>xanthine + O2 + H2O = urate + H2O2</text>
        <dbReference type="Rhea" id="RHEA:21132"/>
        <dbReference type="ChEBI" id="CHEBI:15377"/>
        <dbReference type="ChEBI" id="CHEBI:15379"/>
        <dbReference type="ChEBI" id="CHEBI:16240"/>
        <dbReference type="ChEBI" id="CHEBI:17712"/>
        <dbReference type="ChEBI" id="CHEBI:17775"/>
        <dbReference type="EC" id="1.17.3.2"/>
    </reaction>
</comment>
<keyword evidence="13" id="KW-0560">Oxidoreductase</keyword>
<keyword evidence="8" id="KW-0500">Molybdenum</keyword>
<evidence type="ECO:0000256" key="14">
    <source>
        <dbReference type="ARBA" id="ARBA00023004"/>
    </source>
</evidence>
<dbReference type="InterPro" id="IPR000674">
    <property type="entry name" value="Ald_Oxase/Xan_DH_a/b"/>
</dbReference>
<protein>
    <recommendedName>
        <fullName evidence="7">Xanthine dehydrogenase/oxidase</fullName>
        <ecNumber evidence="5">1.17.1.4</ecNumber>
        <ecNumber evidence="6">1.17.3.2</ecNumber>
    </recommendedName>
</protein>
<feature type="compositionally biased region" description="Low complexity" evidence="22">
    <location>
        <begin position="1516"/>
        <end position="1528"/>
    </location>
</feature>
<feature type="compositionally biased region" description="Pro residues" evidence="22">
    <location>
        <begin position="1590"/>
        <end position="1600"/>
    </location>
</feature>
<keyword evidence="9" id="KW-0285">Flavoprotein</keyword>
<dbReference type="Gene3D" id="3.30.390.50">
    <property type="entry name" value="CO dehydrogenase flavoprotein, C-terminal domain"/>
    <property type="match status" value="1"/>
</dbReference>
<dbReference type="Proteomes" id="UP001497482">
    <property type="component" value="Chromosome 6"/>
</dbReference>
<evidence type="ECO:0000256" key="2">
    <source>
        <dbReference type="ARBA" id="ARBA00001974"/>
    </source>
</evidence>
<evidence type="ECO:0000256" key="7">
    <source>
        <dbReference type="ARBA" id="ARBA00019137"/>
    </source>
</evidence>
<keyword evidence="14" id="KW-0408">Iron</keyword>
<dbReference type="InterPro" id="IPR046867">
    <property type="entry name" value="AldOxase/xan_DH_MoCoBD2"/>
</dbReference>
<dbReference type="InterPro" id="IPR016169">
    <property type="entry name" value="FAD-bd_PCMH_sub2"/>
</dbReference>
<feature type="region of interest" description="Disordered" evidence="22">
    <location>
        <begin position="1946"/>
        <end position="1988"/>
    </location>
</feature>
<dbReference type="EMBL" id="OZ035828">
    <property type="protein sequence ID" value="CAL1608247.1"/>
    <property type="molecule type" value="Genomic_DNA"/>
</dbReference>
<dbReference type="InterPro" id="IPR005107">
    <property type="entry name" value="CO_DH_flav_C"/>
</dbReference>
<feature type="compositionally biased region" description="Pro residues" evidence="22">
    <location>
        <begin position="1628"/>
        <end position="1637"/>
    </location>
</feature>
<evidence type="ECO:0000256" key="5">
    <source>
        <dbReference type="ARBA" id="ARBA00013123"/>
    </source>
</evidence>
<dbReference type="Gene3D" id="1.10.150.120">
    <property type="entry name" value="[2Fe-2S]-binding domain"/>
    <property type="match status" value="1"/>
</dbReference>
<dbReference type="FunFam" id="3.30.390.50:FF:000001">
    <property type="entry name" value="Xanthine dehydrogenase oxidase"/>
    <property type="match status" value="1"/>
</dbReference>
<feature type="region of interest" description="Disordered" evidence="22">
    <location>
        <begin position="1516"/>
        <end position="1542"/>
    </location>
</feature>
<proteinExistence type="inferred from homology"/>
<feature type="compositionally biased region" description="Low complexity" evidence="22">
    <location>
        <begin position="1452"/>
        <end position="1478"/>
    </location>
</feature>
<dbReference type="InterPro" id="IPR036683">
    <property type="entry name" value="CO_DH_flav_C_dom_sf"/>
</dbReference>
<dbReference type="FunFam" id="3.30.465.10:FF:000004">
    <property type="entry name" value="Xanthine dehydrogenase/oxidase"/>
    <property type="match status" value="1"/>
</dbReference>